<reference evidence="1 2" key="1">
    <citation type="submission" date="2016-11" db="EMBL/GenBank/DDBJ databases">
        <authorList>
            <person name="Jaros S."/>
            <person name="Januszkiewicz K."/>
            <person name="Wedrychowicz H."/>
        </authorList>
    </citation>
    <scope>NUCLEOTIDE SEQUENCE [LARGE SCALE GENOMIC DNA]</scope>
    <source>
        <strain evidence="1 2">GAS95</strain>
    </source>
</reference>
<protein>
    <submittedName>
        <fullName evidence="1">Uncharacterized protein</fullName>
    </submittedName>
</protein>
<proteinExistence type="predicted"/>
<dbReference type="Proteomes" id="UP000185151">
    <property type="component" value="Unassembled WGS sequence"/>
</dbReference>
<dbReference type="RefSeq" id="WP_074300260.1">
    <property type="nucleotide sequence ID" value="NZ_FSRU01000002.1"/>
</dbReference>
<accession>A0A1N6KY45</accession>
<sequence>MKSYTPTEARDLLVKFFEAFPEMGRTVLRGADLEEFNAAADAASAASSLQATTSTCRELEQCLGLMFNLVFDSPLFKAKPLFERQLMIDCIEVTGSALAIAAGTWECVAAGTPH</sequence>
<dbReference type="EMBL" id="FSRU01000002">
    <property type="protein sequence ID" value="SIO61474.1"/>
    <property type="molecule type" value="Genomic_DNA"/>
</dbReference>
<dbReference type="AlphaFoldDB" id="A0A1N6KY45"/>
<keyword evidence="2" id="KW-1185">Reference proteome</keyword>
<organism evidence="1 2">
    <name type="scientific">Paraburkholderia phenazinium</name>
    <dbReference type="NCBI Taxonomy" id="60549"/>
    <lineage>
        <taxon>Bacteria</taxon>
        <taxon>Pseudomonadati</taxon>
        <taxon>Pseudomonadota</taxon>
        <taxon>Betaproteobacteria</taxon>
        <taxon>Burkholderiales</taxon>
        <taxon>Burkholderiaceae</taxon>
        <taxon>Paraburkholderia</taxon>
    </lineage>
</organism>
<evidence type="ECO:0000313" key="2">
    <source>
        <dbReference type="Proteomes" id="UP000185151"/>
    </source>
</evidence>
<evidence type="ECO:0000313" key="1">
    <source>
        <dbReference type="EMBL" id="SIO61474.1"/>
    </source>
</evidence>
<gene>
    <name evidence="1" type="ORF">SAMN05444165_5247</name>
</gene>
<name>A0A1N6KY45_9BURK</name>